<dbReference type="GO" id="GO:0016972">
    <property type="term" value="F:thiol oxidase activity"/>
    <property type="evidence" value="ECO:0007669"/>
    <property type="project" value="UniProtKB-EC"/>
</dbReference>
<evidence type="ECO:0000256" key="1">
    <source>
        <dbReference type="ARBA" id="ARBA00001638"/>
    </source>
</evidence>
<evidence type="ECO:0000256" key="5">
    <source>
        <dbReference type="ARBA" id="ARBA00001974"/>
    </source>
</evidence>
<keyword evidence="17" id="KW-1015">Disulfide bond</keyword>
<dbReference type="SUPFAM" id="SSF109604">
    <property type="entry name" value="HD-domain/PDEase-like"/>
    <property type="match status" value="1"/>
</dbReference>
<evidence type="ECO:0000256" key="8">
    <source>
        <dbReference type="ARBA" id="ARBA00009999"/>
    </source>
</evidence>
<evidence type="ECO:0000259" key="20">
    <source>
        <dbReference type="PROSITE" id="PS51324"/>
    </source>
</evidence>
<gene>
    <name evidence="21" type="ORF">CA7LBN_001987</name>
</gene>
<dbReference type="SMART" id="SM00471">
    <property type="entry name" value="HDc"/>
    <property type="match status" value="1"/>
</dbReference>
<reference evidence="21" key="1">
    <citation type="submission" date="2021-06" db="EMBL/GenBank/DDBJ databases">
        <title>Candida auris outbreak in lebanese hospital.</title>
        <authorList>
            <person name="Finianos M."/>
        </authorList>
    </citation>
    <scope>NUCLEOTIDE SEQUENCE</scope>
    <source>
        <strain evidence="21">CA7LBN</strain>
    </source>
</reference>
<comment type="catalytic activity">
    <reaction evidence="19">
        <text>2 R'C(R)SH + O2 = R'C(R)S-S(R)CR' + H2O2</text>
        <dbReference type="Rhea" id="RHEA:17357"/>
        <dbReference type="ChEBI" id="CHEBI:15379"/>
        <dbReference type="ChEBI" id="CHEBI:16240"/>
        <dbReference type="ChEBI" id="CHEBI:16520"/>
        <dbReference type="ChEBI" id="CHEBI:17412"/>
        <dbReference type="EC" id="1.8.3.2"/>
    </reaction>
</comment>
<evidence type="ECO:0000256" key="7">
    <source>
        <dbReference type="ARBA" id="ARBA00004569"/>
    </source>
</evidence>
<dbReference type="SUPFAM" id="SSF69000">
    <property type="entry name" value="FAD-dependent thiol oxidase"/>
    <property type="match status" value="1"/>
</dbReference>
<dbReference type="InterPro" id="IPR039356">
    <property type="entry name" value="YfbR/HDDC2"/>
</dbReference>
<dbReference type="GO" id="GO:0002953">
    <property type="term" value="F:5'-deoxynucleotidase activity"/>
    <property type="evidence" value="ECO:0007669"/>
    <property type="project" value="UniProtKB-EC"/>
</dbReference>
<dbReference type="Pfam" id="PF13023">
    <property type="entry name" value="HD_3"/>
    <property type="match status" value="1"/>
</dbReference>
<keyword evidence="18" id="KW-0170">Cobalt</keyword>
<dbReference type="EC" id="1.8.3.2" evidence="19"/>
<feature type="domain" description="ERV/ALR sulfhydryl oxidase" evidence="20">
    <location>
        <begin position="279"/>
        <end position="379"/>
    </location>
</feature>
<comment type="subcellular location">
    <subcellularLocation>
        <location evidence="7">Mitochondrion intermembrane space</location>
    </subcellularLocation>
</comment>
<evidence type="ECO:0000256" key="12">
    <source>
        <dbReference type="ARBA" id="ARBA00022801"/>
    </source>
</evidence>
<comment type="cofactor">
    <cofactor evidence="3">
        <name>Co(2+)</name>
        <dbReference type="ChEBI" id="CHEBI:48828"/>
    </cofactor>
</comment>
<dbReference type="FunFam" id="1.10.3210.10:FF:000011">
    <property type="entry name" value="HD domain-containing protein 2"/>
    <property type="match status" value="1"/>
</dbReference>
<evidence type="ECO:0000256" key="11">
    <source>
        <dbReference type="ARBA" id="ARBA00022723"/>
    </source>
</evidence>
<dbReference type="CDD" id="cd00077">
    <property type="entry name" value="HDc"/>
    <property type="match status" value="1"/>
</dbReference>
<sequence>MSWKPQDAVPERVQRLLASPSKLNSMLAFTQIVRLLKTQPRTGWVDRGVPRAETESISDHMYRMSIIAMAIPNRSISIDRCVKIALVHDIAESLVGDITPFGGTTKQEKHRRESETIDYLVELVSPYNVDFANEMKELWLEYEEIKSPEAVYVKDIDKFEMIQQAWDYEQDYGLKYNLNEFYVARSAIKTPEIGALCDEVIRQRTQMTKEASAPQDKPVFGASGRKIIYDKDGKPCRSCNTLLDFQMATGGMNKAPQKAKTEVAAPAASKETDVYAKVDPPDVEKLGRSSWTLLHSIAATYPENPSNKQQADMKQFLKLFGNFYPCWFCAEDFEKYMAKNEPTTDTQDHLGKWLCEAHNDVNKKLGKPEFDCNLWKKRWKDGWE</sequence>
<organism evidence="21">
    <name type="scientific">Candidozyma auris</name>
    <name type="common">Yeast</name>
    <name type="synonym">Candida auris</name>
    <dbReference type="NCBI Taxonomy" id="498019"/>
    <lineage>
        <taxon>Eukaryota</taxon>
        <taxon>Fungi</taxon>
        <taxon>Dikarya</taxon>
        <taxon>Ascomycota</taxon>
        <taxon>Saccharomycotina</taxon>
        <taxon>Pichiomycetes</taxon>
        <taxon>Metschnikowiaceae</taxon>
        <taxon>Candidozyma</taxon>
    </lineage>
</organism>
<comment type="catalytic activity">
    <reaction evidence="1">
        <text>a 2'-deoxyribonucleoside 5'-phosphate + H2O = a 2'-deoxyribonucleoside + phosphate</text>
        <dbReference type="Rhea" id="RHEA:36167"/>
        <dbReference type="ChEBI" id="CHEBI:15377"/>
        <dbReference type="ChEBI" id="CHEBI:18274"/>
        <dbReference type="ChEBI" id="CHEBI:43474"/>
        <dbReference type="ChEBI" id="CHEBI:65317"/>
        <dbReference type="EC" id="3.1.3.89"/>
    </reaction>
</comment>
<keyword evidence="14" id="KW-0460">Magnesium</keyword>
<comment type="cofactor">
    <cofactor evidence="2">
        <name>Mn(2+)</name>
        <dbReference type="ChEBI" id="CHEBI:29035"/>
    </cofactor>
</comment>
<dbReference type="FunFam" id="1.20.120.310:FF:000003">
    <property type="entry name" value="Sulfhydryl oxidase"/>
    <property type="match status" value="1"/>
</dbReference>
<accession>A0A8F2W0C1</accession>
<dbReference type="AlphaFoldDB" id="A0A8F2W0C1"/>
<evidence type="ECO:0000256" key="16">
    <source>
        <dbReference type="ARBA" id="ARBA00023128"/>
    </source>
</evidence>
<keyword evidence="12" id="KW-0378">Hydrolase</keyword>
<dbReference type="GO" id="GO:0046872">
    <property type="term" value="F:metal ion binding"/>
    <property type="evidence" value="ECO:0007669"/>
    <property type="project" value="UniProtKB-KW"/>
</dbReference>
<dbReference type="InterPro" id="IPR006674">
    <property type="entry name" value="HD_domain"/>
</dbReference>
<comment type="cofactor">
    <cofactor evidence="4">
        <name>Mg(2+)</name>
        <dbReference type="ChEBI" id="CHEBI:18420"/>
    </cofactor>
</comment>
<dbReference type="EMBL" id="CP076750">
    <property type="protein sequence ID" value="QWW23186.1"/>
    <property type="molecule type" value="Genomic_DNA"/>
</dbReference>
<dbReference type="Gene3D" id="1.20.120.310">
    <property type="entry name" value="ERV/ALR sulfhydryl oxidase domain"/>
    <property type="match status" value="1"/>
</dbReference>
<evidence type="ECO:0000256" key="19">
    <source>
        <dbReference type="RuleBase" id="RU371123"/>
    </source>
</evidence>
<evidence type="ECO:0000313" key="21">
    <source>
        <dbReference type="EMBL" id="QWW23186.1"/>
    </source>
</evidence>
<keyword evidence="16" id="KW-0496">Mitochondrion</keyword>
<dbReference type="PANTHER" id="PTHR11845">
    <property type="entry name" value="5'-DEOXYNUCLEOTIDASE HDDC2"/>
    <property type="match status" value="1"/>
</dbReference>
<evidence type="ECO:0000256" key="10">
    <source>
        <dbReference type="ARBA" id="ARBA00022630"/>
    </source>
</evidence>
<dbReference type="InterPro" id="IPR003607">
    <property type="entry name" value="HD/PDEase_dom"/>
</dbReference>
<evidence type="ECO:0000256" key="15">
    <source>
        <dbReference type="ARBA" id="ARBA00023002"/>
    </source>
</evidence>
<name>A0A8F2W0C1_CANAR</name>
<evidence type="ECO:0000256" key="14">
    <source>
        <dbReference type="ARBA" id="ARBA00022842"/>
    </source>
</evidence>
<keyword evidence="13 19" id="KW-0274">FAD</keyword>
<dbReference type="InterPro" id="IPR017905">
    <property type="entry name" value="ERV/ALR_sulphydryl_oxidase"/>
</dbReference>
<dbReference type="Gene3D" id="1.10.3210.10">
    <property type="entry name" value="Hypothetical protein af1432"/>
    <property type="match status" value="1"/>
</dbReference>
<comment type="function">
    <text evidence="6">Catalyzes the dephosphorylation of the nucleoside 5'-monophosphates deoxyadenosine monophosphate (dAMP), deoxycytidine monophosphate (dCMP), deoxyguanosine monophosphate (dGMP) and deoxythymidine monophosphate (dTMP).</text>
</comment>
<dbReference type="PROSITE" id="PS51324">
    <property type="entry name" value="ERV_ALR"/>
    <property type="match status" value="1"/>
</dbReference>
<evidence type="ECO:0000256" key="2">
    <source>
        <dbReference type="ARBA" id="ARBA00001936"/>
    </source>
</evidence>
<evidence type="ECO:0000256" key="9">
    <source>
        <dbReference type="ARBA" id="ARBA00011738"/>
    </source>
</evidence>
<protein>
    <recommendedName>
        <fullName evidence="19">Sulfhydryl oxidase</fullName>
        <ecNumber evidence="19">1.8.3.2</ecNumber>
    </recommendedName>
</protein>
<proteinExistence type="inferred from homology"/>
<evidence type="ECO:0000256" key="17">
    <source>
        <dbReference type="ARBA" id="ARBA00023157"/>
    </source>
</evidence>
<dbReference type="InterPro" id="IPR036774">
    <property type="entry name" value="ERV/ALR_sulphydryl_oxid_sf"/>
</dbReference>
<evidence type="ECO:0000256" key="18">
    <source>
        <dbReference type="ARBA" id="ARBA00023285"/>
    </source>
</evidence>
<comment type="cofactor">
    <cofactor evidence="5 19">
        <name>FAD</name>
        <dbReference type="ChEBI" id="CHEBI:57692"/>
    </cofactor>
</comment>
<comment type="subunit">
    <text evidence="9">Homodimer.</text>
</comment>
<dbReference type="PANTHER" id="PTHR11845:SF13">
    <property type="entry name" value="5'-DEOXYNUCLEOTIDASE HDDC2"/>
    <property type="match status" value="1"/>
</dbReference>
<dbReference type="GO" id="GO:0015035">
    <property type="term" value="F:protein-disulfide reductase activity"/>
    <property type="evidence" value="ECO:0007669"/>
    <property type="project" value="UniProtKB-ARBA"/>
</dbReference>
<comment type="similarity">
    <text evidence="8">Belongs to the HDDC2 family.</text>
</comment>
<evidence type="ECO:0000256" key="4">
    <source>
        <dbReference type="ARBA" id="ARBA00001946"/>
    </source>
</evidence>
<keyword evidence="11" id="KW-0479">Metal-binding</keyword>
<evidence type="ECO:0000256" key="3">
    <source>
        <dbReference type="ARBA" id="ARBA00001941"/>
    </source>
</evidence>
<dbReference type="GO" id="GO:0005758">
    <property type="term" value="C:mitochondrial intermembrane space"/>
    <property type="evidence" value="ECO:0007669"/>
    <property type="project" value="UniProtKB-SubCell"/>
</dbReference>
<keyword evidence="15 19" id="KW-0560">Oxidoreductase</keyword>
<dbReference type="SMR" id="A0A8F2W0C1"/>
<dbReference type="Gene3D" id="4.10.320.60">
    <property type="match status" value="1"/>
</dbReference>
<evidence type="ECO:0000256" key="6">
    <source>
        <dbReference type="ARBA" id="ARBA00004074"/>
    </source>
</evidence>
<keyword evidence="10 19" id="KW-0285">Flavoprotein</keyword>
<evidence type="ECO:0000256" key="13">
    <source>
        <dbReference type="ARBA" id="ARBA00022827"/>
    </source>
</evidence>
<dbReference type="GO" id="GO:0009159">
    <property type="term" value="P:deoxyribonucleoside monophosphate catabolic process"/>
    <property type="evidence" value="ECO:0007669"/>
    <property type="project" value="UniProtKB-ARBA"/>
</dbReference>
<dbReference type="Pfam" id="PF04777">
    <property type="entry name" value="Evr1_Alr"/>
    <property type="match status" value="1"/>
</dbReference>
<dbReference type="Proteomes" id="UP000825438">
    <property type="component" value="Chromosome II"/>
</dbReference>